<dbReference type="GO" id="GO:0005829">
    <property type="term" value="C:cytosol"/>
    <property type="evidence" value="ECO:0007669"/>
    <property type="project" value="TreeGrafter"/>
</dbReference>
<comment type="function">
    <text evidence="10">Member of the two-component regulatory system HssS/HssR involved in intracellular heme homeostasis and tempering of staphylococcal virulence. Phosphorylated HssR binds to a direct repeat sequence within hrtAB promoter and activates the expression of hrtAB, an efflux pump, in response to extracellular heme, hemin, hemoglobin or blood.</text>
</comment>
<dbReference type="OrthoDB" id="9790442at2"/>
<dbReference type="InterPro" id="IPR039420">
    <property type="entry name" value="WalR-like"/>
</dbReference>
<name>A0A0U5AXA6_9BACL</name>
<dbReference type="PANTHER" id="PTHR48111:SF49">
    <property type="entry name" value="HEME RESPONSE REGULATOR HSSR"/>
    <property type="match status" value="1"/>
</dbReference>
<organism evidence="12 13">
    <name type="scientific">Aneurinibacillus soli</name>
    <dbReference type="NCBI Taxonomy" id="1500254"/>
    <lineage>
        <taxon>Bacteria</taxon>
        <taxon>Bacillati</taxon>
        <taxon>Bacillota</taxon>
        <taxon>Bacilli</taxon>
        <taxon>Bacillales</taxon>
        <taxon>Paenibacillaceae</taxon>
        <taxon>Aneurinibacillus group</taxon>
        <taxon>Aneurinibacillus</taxon>
    </lineage>
</organism>
<sequence>MIHILIADDDPHIRELVTYHLQFEGYTIFQATDGEEASILLAEHPIHLAIVDVMMPNKDGFQLCKEIRDDYDIPVILLTAKDQLVDKEKGFAVGTDDYVTKPFEPKELLFRMKALLRRYHMVNAEKIKLHDTIIDRSSYEVDCNGQLLMLPMKEFELLSQLASYPDRTFTREELIQLIWGADFTGDDRTVDVHIKRLRDRFAERTNDFSIKTVRGVGYKLEVAKK</sequence>
<evidence type="ECO:0000256" key="10">
    <source>
        <dbReference type="ARBA" id="ARBA00037471"/>
    </source>
</evidence>
<dbReference type="GO" id="GO:0000156">
    <property type="term" value="F:phosphorelay response regulator activity"/>
    <property type="evidence" value="ECO:0007669"/>
    <property type="project" value="TreeGrafter"/>
</dbReference>
<dbReference type="Gene3D" id="3.40.50.2300">
    <property type="match status" value="1"/>
</dbReference>
<dbReference type="CDD" id="cd17574">
    <property type="entry name" value="REC_OmpR"/>
    <property type="match status" value="1"/>
</dbReference>
<evidence type="ECO:0000313" key="12">
    <source>
        <dbReference type="EMBL" id="BAU28362.1"/>
    </source>
</evidence>
<reference evidence="12 13" key="1">
    <citation type="submission" date="2015-12" db="EMBL/GenBank/DDBJ databases">
        <title>Genome sequence of Aneurinibacillus soli.</title>
        <authorList>
            <person name="Lee J.S."/>
            <person name="Lee K.C."/>
            <person name="Kim K.K."/>
            <person name="Lee B.W."/>
        </authorList>
    </citation>
    <scope>NUCLEOTIDE SEQUENCE [LARGE SCALE GENOMIC DNA]</scope>
    <source>
        <strain evidence="12 13">CB4</strain>
    </source>
</reference>
<evidence type="ECO:0000256" key="6">
    <source>
        <dbReference type="ARBA" id="ARBA00023026"/>
    </source>
</evidence>
<dbReference type="SUPFAM" id="SSF52172">
    <property type="entry name" value="CheY-like"/>
    <property type="match status" value="1"/>
</dbReference>
<accession>A0A0U5AXA6</accession>
<keyword evidence="7" id="KW-0238">DNA-binding</keyword>
<dbReference type="Pfam" id="PF00486">
    <property type="entry name" value="Trans_reg_C"/>
    <property type="match status" value="1"/>
</dbReference>
<comment type="subcellular location">
    <subcellularLocation>
        <location evidence="1">Cytoplasm</location>
    </subcellularLocation>
</comment>
<dbReference type="InterPro" id="IPR011006">
    <property type="entry name" value="CheY-like_superfamily"/>
</dbReference>
<dbReference type="Proteomes" id="UP000217696">
    <property type="component" value="Chromosome"/>
</dbReference>
<dbReference type="Gene3D" id="1.10.10.10">
    <property type="entry name" value="Winged helix-like DNA-binding domain superfamily/Winged helix DNA-binding domain"/>
    <property type="match status" value="1"/>
</dbReference>
<dbReference type="EMBL" id="AP017312">
    <property type="protein sequence ID" value="BAU28362.1"/>
    <property type="molecule type" value="Genomic_DNA"/>
</dbReference>
<dbReference type="GO" id="GO:0032993">
    <property type="term" value="C:protein-DNA complex"/>
    <property type="evidence" value="ECO:0007669"/>
    <property type="project" value="TreeGrafter"/>
</dbReference>
<keyword evidence="2" id="KW-0963">Cytoplasm</keyword>
<dbReference type="InterPro" id="IPR036388">
    <property type="entry name" value="WH-like_DNA-bd_sf"/>
</dbReference>
<dbReference type="Pfam" id="PF00072">
    <property type="entry name" value="Response_reg"/>
    <property type="match status" value="1"/>
</dbReference>
<dbReference type="InterPro" id="IPR001867">
    <property type="entry name" value="OmpR/PhoB-type_DNA-bd"/>
</dbReference>
<dbReference type="SMART" id="SM00862">
    <property type="entry name" value="Trans_reg_C"/>
    <property type="match status" value="1"/>
</dbReference>
<dbReference type="SMART" id="SM00448">
    <property type="entry name" value="REC"/>
    <property type="match status" value="1"/>
</dbReference>
<evidence type="ECO:0000256" key="5">
    <source>
        <dbReference type="ARBA" id="ARBA00023015"/>
    </source>
</evidence>
<dbReference type="PROSITE" id="PS51755">
    <property type="entry name" value="OMPR_PHOB"/>
    <property type="match status" value="1"/>
</dbReference>
<evidence type="ECO:0000256" key="4">
    <source>
        <dbReference type="ARBA" id="ARBA00023012"/>
    </source>
</evidence>
<evidence type="ECO:0000256" key="1">
    <source>
        <dbReference type="ARBA" id="ARBA00004496"/>
    </source>
</evidence>
<keyword evidence="4" id="KW-0902">Two-component regulatory system</keyword>
<keyword evidence="6" id="KW-0843">Virulence</keyword>
<dbReference type="PANTHER" id="PTHR48111">
    <property type="entry name" value="REGULATOR OF RPOS"/>
    <property type="match status" value="1"/>
</dbReference>
<dbReference type="InterPro" id="IPR001789">
    <property type="entry name" value="Sig_transdc_resp-reg_receiver"/>
</dbReference>
<dbReference type="GO" id="GO:0000976">
    <property type="term" value="F:transcription cis-regulatory region binding"/>
    <property type="evidence" value="ECO:0007669"/>
    <property type="project" value="TreeGrafter"/>
</dbReference>
<dbReference type="RefSeq" id="WP_096466125.1">
    <property type="nucleotide sequence ID" value="NZ_AP017312.1"/>
</dbReference>
<gene>
    <name evidence="12" type="primary">hssR</name>
    <name evidence="12" type="ORF">CB4_02536</name>
</gene>
<protein>
    <recommendedName>
        <fullName evidence="11">Heme response regulator HssR</fullName>
    </recommendedName>
</protein>
<keyword evidence="8" id="KW-0010">Activator</keyword>
<evidence type="ECO:0000256" key="8">
    <source>
        <dbReference type="ARBA" id="ARBA00023159"/>
    </source>
</evidence>
<dbReference type="KEGG" id="asoc:CB4_02536"/>
<dbReference type="GO" id="GO:0006355">
    <property type="term" value="P:regulation of DNA-templated transcription"/>
    <property type="evidence" value="ECO:0007669"/>
    <property type="project" value="InterPro"/>
</dbReference>
<evidence type="ECO:0000256" key="2">
    <source>
        <dbReference type="ARBA" id="ARBA00022490"/>
    </source>
</evidence>
<dbReference type="CDD" id="cd00383">
    <property type="entry name" value="trans_reg_C"/>
    <property type="match status" value="1"/>
</dbReference>
<proteinExistence type="predicted"/>
<keyword evidence="13" id="KW-1185">Reference proteome</keyword>
<evidence type="ECO:0000256" key="9">
    <source>
        <dbReference type="ARBA" id="ARBA00023163"/>
    </source>
</evidence>
<dbReference type="Gene3D" id="6.10.250.690">
    <property type="match status" value="1"/>
</dbReference>
<evidence type="ECO:0000256" key="3">
    <source>
        <dbReference type="ARBA" id="ARBA00022553"/>
    </source>
</evidence>
<evidence type="ECO:0000256" key="7">
    <source>
        <dbReference type="ARBA" id="ARBA00023125"/>
    </source>
</evidence>
<keyword evidence="5" id="KW-0805">Transcription regulation</keyword>
<evidence type="ECO:0000313" key="13">
    <source>
        <dbReference type="Proteomes" id="UP000217696"/>
    </source>
</evidence>
<evidence type="ECO:0000256" key="11">
    <source>
        <dbReference type="ARBA" id="ARBA00039976"/>
    </source>
</evidence>
<dbReference type="FunFam" id="1.10.10.10:FF:000018">
    <property type="entry name" value="DNA-binding response regulator ResD"/>
    <property type="match status" value="1"/>
</dbReference>
<dbReference type="FunFam" id="3.40.50.2300:FF:000001">
    <property type="entry name" value="DNA-binding response regulator PhoB"/>
    <property type="match status" value="1"/>
</dbReference>
<keyword evidence="9" id="KW-0804">Transcription</keyword>
<keyword evidence="3" id="KW-0597">Phosphoprotein</keyword>
<dbReference type="AlphaFoldDB" id="A0A0U5AXA6"/>
<dbReference type="PROSITE" id="PS50110">
    <property type="entry name" value="RESPONSE_REGULATORY"/>
    <property type="match status" value="1"/>
</dbReference>